<dbReference type="PROSITE" id="PS51081">
    <property type="entry name" value="ZF_SIAH"/>
    <property type="match status" value="1"/>
</dbReference>
<evidence type="ECO:0000256" key="1">
    <source>
        <dbReference type="ARBA" id="ARBA00000900"/>
    </source>
</evidence>
<dbReference type="InterPro" id="IPR013010">
    <property type="entry name" value="Znf_SIAH"/>
</dbReference>
<dbReference type="UniPathway" id="UPA00143"/>
<evidence type="ECO:0000256" key="2">
    <source>
        <dbReference type="ARBA" id="ARBA00004906"/>
    </source>
</evidence>
<feature type="non-terminal residue" evidence="13">
    <location>
        <position position="1"/>
    </location>
</feature>
<feature type="domain" description="RING-type" evidence="11">
    <location>
        <begin position="28"/>
        <end position="67"/>
    </location>
</feature>
<keyword evidence="7 10" id="KW-0863">Zinc-finger</keyword>
<dbReference type="Gene3D" id="2.60.210.10">
    <property type="entry name" value="Apoptosis, Tumor Necrosis Factor Receptor Associated Protein 2, Chain A"/>
    <property type="match status" value="1"/>
</dbReference>
<sequence length="330" mass="37277">TSAKAMQQQSVAGTKPAVRQNVFQVLQCPLCREYMAPPITLCQAGHNICSSCRPGLQFSGGNKCPHCGQPLLETRNVALETIARGLQYPCRYRDAGCRLKFSMKDVKKHHGRCPQRSYDCPLRALDRCQWTGRYVGGKTRTRIEDRRECNVTVGKSKEGLDAGSVTALTKLVRYRQSVYLAAWPTQAATETWLCDMQSHVEATHSSALMARSQAKEATWEISQVECYQNSHHVLFGYDEAFLLHKRFDIPHRKLCLAVHHCWEASAVFRYSLHLEKNCGRQSALFSNVVHSHREDVEQVLLSGEAINVDFDMLMNFVKGTRTVRITVADT</sequence>
<evidence type="ECO:0000256" key="5">
    <source>
        <dbReference type="ARBA" id="ARBA00022679"/>
    </source>
</evidence>
<dbReference type="FunFam" id="3.30.40.10:FF:000041">
    <property type="entry name" value="E3 ubiquitin-protein ligase SINAT3"/>
    <property type="match status" value="1"/>
</dbReference>
<dbReference type="AlphaFoldDB" id="A0A6L2Q5V8"/>
<gene>
    <name evidence="13" type="ORF">Cfor_12493</name>
</gene>
<name>A0A6L2Q5V8_COPFO</name>
<dbReference type="InterPro" id="IPR013083">
    <property type="entry name" value="Znf_RING/FYVE/PHD"/>
</dbReference>
<evidence type="ECO:0000313" key="14">
    <source>
        <dbReference type="Proteomes" id="UP000502823"/>
    </source>
</evidence>
<evidence type="ECO:0000256" key="8">
    <source>
        <dbReference type="ARBA" id="ARBA00022786"/>
    </source>
</evidence>
<dbReference type="GO" id="GO:0008270">
    <property type="term" value="F:zinc ion binding"/>
    <property type="evidence" value="ECO:0007669"/>
    <property type="project" value="UniProtKB-KW"/>
</dbReference>
<proteinExistence type="inferred from homology"/>
<dbReference type="Proteomes" id="UP000502823">
    <property type="component" value="Unassembled WGS sequence"/>
</dbReference>
<organism evidence="13 14">
    <name type="scientific">Coptotermes formosanus</name>
    <name type="common">Formosan subterranean termite</name>
    <dbReference type="NCBI Taxonomy" id="36987"/>
    <lineage>
        <taxon>Eukaryota</taxon>
        <taxon>Metazoa</taxon>
        <taxon>Ecdysozoa</taxon>
        <taxon>Arthropoda</taxon>
        <taxon>Hexapoda</taxon>
        <taxon>Insecta</taxon>
        <taxon>Pterygota</taxon>
        <taxon>Neoptera</taxon>
        <taxon>Polyneoptera</taxon>
        <taxon>Dictyoptera</taxon>
        <taxon>Blattodea</taxon>
        <taxon>Blattoidea</taxon>
        <taxon>Termitoidae</taxon>
        <taxon>Rhinotermitidae</taxon>
        <taxon>Coptotermes</taxon>
    </lineage>
</organism>
<comment type="pathway">
    <text evidence="2">Protein modification; protein ubiquitination.</text>
</comment>
<evidence type="ECO:0000313" key="13">
    <source>
        <dbReference type="EMBL" id="GFG38138.1"/>
    </source>
</evidence>
<dbReference type="GO" id="GO:0031624">
    <property type="term" value="F:ubiquitin conjugating enzyme binding"/>
    <property type="evidence" value="ECO:0007669"/>
    <property type="project" value="TreeGrafter"/>
</dbReference>
<dbReference type="InterPro" id="IPR001841">
    <property type="entry name" value="Znf_RING"/>
</dbReference>
<comment type="caution">
    <text evidence="13">The sequence shown here is derived from an EMBL/GenBank/DDBJ whole genome shotgun (WGS) entry which is preliminary data.</text>
</comment>
<keyword evidence="9" id="KW-0862">Zinc</keyword>
<protein>
    <recommendedName>
        <fullName evidence="4">RING-type E3 ubiquitin transferase</fullName>
        <ecNumber evidence="4">2.3.2.27</ecNumber>
    </recommendedName>
</protein>
<feature type="domain" description="SIAH-type" evidence="12">
    <location>
        <begin position="85"/>
        <end position="146"/>
    </location>
</feature>
<evidence type="ECO:0000256" key="4">
    <source>
        <dbReference type="ARBA" id="ARBA00012483"/>
    </source>
</evidence>
<comment type="similarity">
    <text evidence="3">Belongs to the SINA (Seven in absentia) family.</text>
</comment>
<dbReference type="InterPro" id="IPR004162">
    <property type="entry name" value="SINA-like_animal"/>
</dbReference>
<evidence type="ECO:0000256" key="6">
    <source>
        <dbReference type="ARBA" id="ARBA00022723"/>
    </source>
</evidence>
<evidence type="ECO:0000256" key="3">
    <source>
        <dbReference type="ARBA" id="ARBA00009119"/>
    </source>
</evidence>
<keyword evidence="8" id="KW-0833">Ubl conjugation pathway</keyword>
<dbReference type="Gene3D" id="3.30.40.10">
    <property type="entry name" value="Zinc/RING finger domain, C3HC4 (zinc finger)"/>
    <property type="match status" value="2"/>
</dbReference>
<evidence type="ECO:0000259" key="11">
    <source>
        <dbReference type="PROSITE" id="PS50089"/>
    </source>
</evidence>
<dbReference type="PANTHER" id="PTHR45877:SF2">
    <property type="entry name" value="E3 UBIQUITIN-PROTEIN LIGASE SINA-RELATED"/>
    <property type="match status" value="1"/>
</dbReference>
<dbReference type="InParanoid" id="A0A6L2Q5V8"/>
<accession>A0A6L2Q5V8</accession>
<dbReference type="InterPro" id="IPR008974">
    <property type="entry name" value="TRAF-like"/>
</dbReference>
<keyword evidence="14" id="KW-1185">Reference proteome</keyword>
<dbReference type="OrthoDB" id="4788989at2759"/>
<dbReference type="EC" id="2.3.2.27" evidence="4"/>
<dbReference type="Pfam" id="PF21362">
    <property type="entry name" value="Sina_RING"/>
    <property type="match status" value="1"/>
</dbReference>
<dbReference type="SUPFAM" id="SSF49599">
    <property type="entry name" value="TRAF domain-like"/>
    <property type="match status" value="1"/>
</dbReference>
<keyword evidence="5" id="KW-0808">Transferase</keyword>
<dbReference type="PROSITE" id="PS50089">
    <property type="entry name" value="ZF_RING_2"/>
    <property type="match status" value="1"/>
</dbReference>
<evidence type="ECO:0000256" key="10">
    <source>
        <dbReference type="PROSITE-ProRule" id="PRU00455"/>
    </source>
</evidence>
<dbReference type="Pfam" id="PF21361">
    <property type="entry name" value="Sina_ZnF"/>
    <property type="match status" value="1"/>
</dbReference>
<evidence type="ECO:0000256" key="7">
    <source>
        <dbReference type="ARBA" id="ARBA00022771"/>
    </source>
</evidence>
<comment type="catalytic activity">
    <reaction evidence="1">
        <text>S-ubiquitinyl-[E2 ubiquitin-conjugating enzyme]-L-cysteine + [acceptor protein]-L-lysine = [E2 ubiquitin-conjugating enzyme]-L-cysteine + N(6)-ubiquitinyl-[acceptor protein]-L-lysine.</text>
        <dbReference type="EC" id="2.3.2.27"/>
    </reaction>
</comment>
<dbReference type="GO" id="GO:0043161">
    <property type="term" value="P:proteasome-mediated ubiquitin-dependent protein catabolic process"/>
    <property type="evidence" value="ECO:0007669"/>
    <property type="project" value="TreeGrafter"/>
</dbReference>
<dbReference type="GO" id="GO:0016567">
    <property type="term" value="P:protein ubiquitination"/>
    <property type="evidence" value="ECO:0007669"/>
    <property type="project" value="UniProtKB-UniPathway"/>
</dbReference>
<reference evidence="14" key="1">
    <citation type="submission" date="2020-01" db="EMBL/GenBank/DDBJ databases">
        <title>Draft genome sequence of the Termite Coptotermes fromosanus.</title>
        <authorList>
            <person name="Itakura S."/>
            <person name="Yosikawa Y."/>
            <person name="Umezawa K."/>
        </authorList>
    </citation>
    <scope>NUCLEOTIDE SEQUENCE [LARGE SCALE GENOMIC DNA]</scope>
</reference>
<keyword evidence="6" id="KW-0479">Metal-binding</keyword>
<dbReference type="SUPFAM" id="SSF57850">
    <property type="entry name" value="RING/U-box"/>
    <property type="match status" value="1"/>
</dbReference>
<evidence type="ECO:0000256" key="9">
    <source>
        <dbReference type="ARBA" id="ARBA00022833"/>
    </source>
</evidence>
<dbReference type="PANTHER" id="PTHR45877">
    <property type="entry name" value="E3 UBIQUITIN-PROTEIN LIGASE SIAH2"/>
    <property type="match status" value="1"/>
</dbReference>
<dbReference type="GO" id="GO:0061630">
    <property type="term" value="F:ubiquitin protein ligase activity"/>
    <property type="evidence" value="ECO:0007669"/>
    <property type="project" value="UniProtKB-EC"/>
</dbReference>
<evidence type="ECO:0000259" key="12">
    <source>
        <dbReference type="PROSITE" id="PS51081"/>
    </source>
</evidence>
<dbReference type="InterPro" id="IPR049548">
    <property type="entry name" value="Sina-like_RING"/>
</dbReference>
<dbReference type="EMBL" id="BLKM01000757">
    <property type="protein sequence ID" value="GFG38138.1"/>
    <property type="molecule type" value="Genomic_DNA"/>
</dbReference>
<dbReference type="GO" id="GO:0005737">
    <property type="term" value="C:cytoplasm"/>
    <property type="evidence" value="ECO:0007669"/>
    <property type="project" value="TreeGrafter"/>
</dbReference>